<feature type="domain" description="ABC transporter" evidence="6">
    <location>
        <begin position="302"/>
        <end position="541"/>
    </location>
</feature>
<dbReference type="InterPro" id="IPR013563">
    <property type="entry name" value="Oligopep_ABC_C"/>
</dbReference>
<keyword evidence="3" id="KW-0547">Nucleotide-binding</keyword>
<dbReference type="PROSITE" id="PS50893">
    <property type="entry name" value="ABC_TRANSPORTER_2"/>
    <property type="match status" value="2"/>
</dbReference>
<sequence length="638" mass="68768">MNASSPVLAVSNLSVGYRRRNQIIPAVHDVSFAIAPGGRMGLVGESGSGKTTVTMAVLRYLPRNAVVTGGSIELDGEDLLSMGEARLGRLRGRKIAAVYQDPGSSLNPTMTIGRQVGEVFRKHFDMDRHEADRATAEALGRVQLPSPERIATRYPHQLSGGQQQRVMIAMALSTNPALLLLDEPTTGLDATVEAAVIELVEELAKELGTALLMVSHNLPLVRYLCDETIVMKSGRLVEAGPTGQLLSTPRHPYTQALVACVPTRAHRKLSNALRAEGQPERPNGSRRAAQLERALAASDPVLEITDLVKDYETPDGMVHAVRGVSLTMRRGEVLAVVGESGSGKSTLARCVVGLESFTHGSVVIDGKSMPANHRQRDRSAGTQRPTLVFQNPDTSLNPTKTARAVLRRSLRLAGTNTSAVEKIASETELRPEHLESKTRRLSGGLKQRVAIARASVGEPSIVVCDEPVSALDVSVQAAILNLLAHRQAETGVSYLFISHDLDVVHYIADSVAVMYMGDIVERGPAQAVFSGPHHPYTAALMSAATPIGDETRRERIKLMGPTPSAYEHIDGCVFASRCPVTLADGRCTRHVPPWREGPGGKSYKCHRTPQELHDLLGLSRSTLTPAAAELVAKEHQYE</sequence>
<feature type="region of interest" description="Disordered" evidence="5">
    <location>
        <begin position="365"/>
        <end position="394"/>
    </location>
</feature>
<evidence type="ECO:0000256" key="5">
    <source>
        <dbReference type="SAM" id="MobiDB-lite"/>
    </source>
</evidence>
<feature type="compositionally biased region" description="Polar residues" evidence="5">
    <location>
        <begin position="380"/>
        <end position="394"/>
    </location>
</feature>
<evidence type="ECO:0000256" key="3">
    <source>
        <dbReference type="ARBA" id="ARBA00022741"/>
    </source>
</evidence>
<keyword evidence="8" id="KW-1185">Reference proteome</keyword>
<feature type="domain" description="ABC transporter" evidence="6">
    <location>
        <begin position="8"/>
        <end position="258"/>
    </location>
</feature>
<evidence type="ECO:0000313" key="8">
    <source>
        <dbReference type="Proteomes" id="UP000319825"/>
    </source>
</evidence>
<evidence type="ECO:0000256" key="1">
    <source>
        <dbReference type="ARBA" id="ARBA00005417"/>
    </source>
</evidence>
<keyword evidence="4 7" id="KW-0067">ATP-binding</keyword>
<dbReference type="RefSeq" id="WP_145777204.1">
    <property type="nucleotide sequence ID" value="NZ_BAAATQ010000158.1"/>
</dbReference>
<evidence type="ECO:0000256" key="4">
    <source>
        <dbReference type="ARBA" id="ARBA00022840"/>
    </source>
</evidence>
<dbReference type="NCBIfam" id="NF008453">
    <property type="entry name" value="PRK11308.1"/>
    <property type="match status" value="2"/>
</dbReference>
<evidence type="ECO:0000259" key="6">
    <source>
        <dbReference type="PROSITE" id="PS50893"/>
    </source>
</evidence>
<dbReference type="InterPro" id="IPR050319">
    <property type="entry name" value="ABC_transp_ATP-bind"/>
</dbReference>
<dbReference type="NCBIfam" id="TIGR01727">
    <property type="entry name" value="oligo_HPY"/>
    <property type="match status" value="1"/>
</dbReference>
<dbReference type="InterPro" id="IPR017871">
    <property type="entry name" value="ABC_transporter-like_CS"/>
</dbReference>
<dbReference type="PROSITE" id="PS00211">
    <property type="entry name" value="ABC_TRANSPORTER_1"/>
    <property type="match status" value="1"/>
</dbReference>
<dbReference type="SUPFAM" id="SSF52540">
    <property type="entry name" value="P-loop containing nucleoside triphosphate hydrolases"/>
    <property type="match status" value="2"/>
</dbReference>
<dbReference type="Proteomes" id="UP000319825">
    <property type="component" value="Unassembled WGS sequence"/>
</dbReference>
<keyword evidence="2" id="KW-0813">Transport</keyword>
<organism evidence="7 8">
    <name type="scientific">Micromonospora olivasterospora</name>
    <dbReference type="NCBI Taxonomy" id="1880"/>
    <lineage>
        <taxon>Bacteria</taxon>
        <taxon>Bacillati</taxon>
        <taxon>Actinomycetota</taxon>
        <taxon>Actinomycetes</taxon>
        <taxon>Micromonosporales</taxon>
        <taxon>Micromonosporaceae</taxon>
        <taxon>Micromonospora</taxon>
    </lineage>
</organism>
<gene>
    <name evidence="7" type="ORF">JD77_06114</name>
</gene>
<protein>
    <submittedName>
        <fullName evidence="7">Peptide/nickel transport system ATP-binding protein</fullName>
    </submittedName>
</protein>
<dbReference type="EMBL" id="VLKE01000001">
    <property type="protein sequence ID" value="TWH71089.1"/>
    <property type="molecule type" value="Genomic_DNA"/>
</dbReference>
<dbReference type="InterPro" id="IPR027417">
    <property type="entry name" value="P-loop_NTPase"/>
</dbReference>
<dbReference type="InterPro" id="IPR003593">
    <property type="entry name" value="AAA+_ATPase"/>
</dbReference>
<dbReference type="InterPro" id="IPR003439">
    <property type="entry name" value="ABC_transporter-like_ATP-bd"/>
</dbReference>
<evidence type="ECO:0000313" key="7">
    <source>
        <dbReference type="EMBL" id="TWH71089.1"/>
    </source>
</evidence>
<proteinExistence type="inferred from homology"/>
<dbReference type="PANTHER" id="PTHR43776:SF7">
    <property type="entry name" value="D,D-DIPEPTIDE TRANSPORT ATP-BINDING PROTEIN DDPF-RELATED"/>
    <property type="match status" value="1"/>
</dbReference>
<dbReference type="OrthoDB" id="8036461at2"/>
<name>A0A562IJB5_MICOL</name>
<dbReference type="GO" id="GO:0005524">
    <property type="term" value="F:ATP binding"/>
    <property type="evidence" value="ECO:0007669"/>
    <property type="project" value="UniProtKB-KW"/>
</dbReference>
<reference evidence="7 8" key="1">
    <citation type="submission" date="2019-07" db="EMBL/GenBank/DDBJ databases">
        <title>R&amp;d 2014.</title>
        <authorList>
            <person name="Klenk H.-P."/>
        </authorList>
    </citation>
    <scope>NUCLEOTIDE SEQUENCE [LARGE SCALE GENOMIC DNA]</scope>
    <source>
        <strain evidence="7 8">DSM 43868</strain>
    </source>
</reference>
<evidence type="ECO:0000256" key="2">
    <source>
        <dbReference type="ARBA" id="ARBA00022448"/>
    </source>
</evidence>
<dbReference type="SMART" id="SM00382">
    <property type="entry name" value="AAA"/>
    <property type="match status" value="2"/>
</dbReference>
<dbReference type="AlphaFoldDB" id="A0A562IJB5"/>
<dbReference type="GO" id="GO:0016887">
    <property type="term" value="F:ATP hydrolysis activity"/>
    <property type="evidence" value="ECO:0007669"/>
    <property type="project" value="InterPro"/>
</dbReference>
<dbReference type="GO" id="GO:0055085">
    <property type="term" value="P:transmembrane transport"/>
    <property type="evidence" value="ECO:0007669"/>
    <property type="project" value="UniProtKB-ARBA"/>
</dbReference>
<dbReference type="PANTHER" id="PTHR43776">
    <property type="entry name" value="TRANSPORT ATP-BINDING PROTEIN"/>
    <property type="match status" value="1"/>
</dbReference>
<dbReference type="Pfam" id="PF00005">
    <property type="entry name" value="ABC_tran"/>
    <property type="match status" value="2"/>
</dbReference>
<comment type="caution">
    <text evidence="7">The sequence shown here is derived from an EMBL/GenBank/DDBJ whole genome shotgun (WGS) entry which is preliminary data.</text>
</comment>
<accession>A0A562IJB5</accession>
<dbReference type="CDD" id="cd03257">
    <property type="entry name" value="ABC_NikE_OppD_transporters"/>
    <property type="match status" value="2"/>
</dbReference>
<dbReference type="Gene3D" id="3.40.50.300">
    <property type="entry name" value="P-loop containing nucleotide triphosphate hydrolases"/>
    <property type="match status" value="2"/>
</dbReference>
<comment type="similarity">
    <text evidence="1">Belongs to the ABC transporter superfamily.</text>
</comment>
<dbReference type="Pfam" id="PF08352">
    <property type="entry name" value="oligo_HPY"/>
    <property type="match status" value="2"/>
</dbReference>
<dbReference type="GO" id="GO:0015833">
    <property type="term" value="P:peptide transport"/>
    <property type="evidence" value="ECO:0007669"/>
    <property type="project" value="InterPro"/>
</dbReference>